<keyword evidence="6 8" id="KW-1133">Transmembrane helix</keyword>
<dbReference type="InterPro" id="IPR000522">
    <property type="entry name" value="ABC_transptr_permease_BtuC"/>
</dbReference>
<dbReference type="GO" id="GO:0022857">
    <property type="term" value="F:transmembrane transporter activity"/>
    <property type="evidence" value="ECO:0007669"/>
    <property type="project" value="InterPro"/>
</dbReference>
<dbReference type="AlphaFoldDB" id="A0A084UE96"/>
<dbReference type="Gene3D" id="1.10.3470.10">
    <property type="entry name" value="ABC transporter involved in vitamin B12 uptake, BtuC"/>
    <property type="match status" value="1"/>
</dbReference>
<evidence type="ECO:0000256" key="6">
    <source>
        <dbReference type="ARBA" id="ARBA00022989"/>
    </source>
</evidence>
<keyword evidence="7 8" id="KW-0472">Membrane</keyword>
<dbReference type="OrthoDB" id="9796260at2"/>
<keyword evidence="3" id="KW-0813">Transport</keyword>
<keyword evidence="4" id="KW-1003">Cell membrane</keyword>
<dbReference type="GO" id="GO:0033214">
    <property type="term" value="P:siderophore-iron import into cell"/>
    <property type="evidence" value="ECO:0007669"/>
    <property type="project" value="TreeGrafter"/>
</dbReference>
<dbReference type="eggNOG" id="COG4605">
    <property type="taxonomic scope" value="Bacteria"/>
</dbReference>
<feature type="transmembrane region" description="Helical" evidence="8">
    <location>
        <begin position="72"/>
        <end position="94"/>
    </location>
</feature>
<feature type="transmembrane region" description="Helical" evidence="8">
    <location>
        <begin position="218"/>
        <end position="251"/>
    </location>
</feature>
<evidence type="ECO:0000256" key="5">
    <source>
        <dbReference type="ARBA" id="ARBA00022692"/>
    </source>
</evidence>
<comment type="subcellular location">
    <subcellularLocation>
        <location evidence="1">Cell membrane</location>
        <topology evidence="1">Multi-pass membrane protein</topology>
    </subcellularLocation>
</comment>
<comment type="caution">
    <text evidence="9">The sequence shown here is derived from an EMBL/GenBank/DDBJ whole genome shotgun (WGS) entry which is preliminary data.</text>
</comment>
<proteinExistence type="inferred from homology"/>
<gene>
    <name evidence="9" type="ORF">EL18_02330</name>
</gene>
<sequence length="314" mass="33722">MAERRLVWLAVGLIVAVLVFMTWGARGNWGFVFTFRGTKLLALLVVGAAIAVSTVLFQTITANRILTPSIMGFDALFLLFQAGLVFVLGGFGVTQLSSGLRFAMEFALLMGAALLLFGTLIGAARHDIHRLVLTGIIFGVLFRSLTSFIERLIDPNEFAVVQSSSFASFNSFDADLLRYCVPLCVLGISAAWHYRRELDVIALGRDHAVNLGLNHKRAVLIILIIIALLVSVSTALAGPVTFFGLLVASLAHLVVRSHRHATLLPAASLCAGIVLVGGQAITERVLSLSVPLSVAVEFLGGLVFLTLILRGTQR</sequence>
<accession>A0A084UE96</accession>
<reference evidence="9 10" key="1">
    <citation type="submission" date="2014-05" db="EMBL/GenBank/DDBJ databases">
        <title>Draft Genome Sequence of Nitratireductor basaltis Strain UMTGB225, A Marine Bacterium Isolated from Green Barrel Tunicate.</title>
        <authorList>
            <person name="Gan H.Y."/>
        </authorList>
    </citation>
    <scope>NUCLEOTIDE SEQUENCE [LARGE SCALE GENOMIC DNA]</scope>
    <source>
        <strain evidence="9 10">UMTGB225</strain>
    </source>
</reference>
<keyword evidence="5 8" id="KW-0812">Transmembrane</keyword>
<protein>
    <submittedName>
        <fullName evidence="9">ABC transporter permease</fullName>
    </submittedName>
</protein>
<evidence type="ECO:0000256" key="7">
    <source>
        <dbReference type="ARBA" id="ARBA00023136"/>
    </source>
</evidence>
<dbReference type="InterPro" id="IPR037294">
    <property type="entry name" value="ABC_BtuC-like"/>
</dbReference>
<dbReference type="RefSeq" id="WP_081871161.1">
    <property type="nucleotide sequence ID" value="NZ_JMQM01000001.1"/>
</dbReference>
<evidence type="ECO:0000256" key="1">
    <source>
        <dbReference type="ARBA" id="ARBA00004651"/>
    </source>
</evidence>
<evidence type="ECO:0000256" key="4">
    <source>
        <dbReference type="ARBA" id="ARBA00022475"/>
    </source>
</evidence>
<feature type="transmembrane region" description="Helical" evidence="8">
    <location>
        <begin position="288"/>
        <end position="309"/>
    </location>
</feature>
<dbReference type="PANTHER" id="PTHR30472:SF19">
    <property type="entry name" value="PETROBACTIN IMPORT SYSTEM PERMEASE PROTEIN YCLO"/>
    <property type="match status" value="1"/>
</dbReference>
<evidence type="ECO:0000256" key="2">
    <source>
        <dbReference type="ARBA" id="ARBA00007935"/>
    </source>
</evidence>
<comment type="similarity">
    <text evidence="2">Belongs to the binding-protein-dependent transport system permease family. FecCD subfamily.</text>
</comment>
<dbReference type="EMBL" id="JMQM01000001">
    <property type="protein sequence ID" value="KFB11282.1"/>
    <property type="molecule type" value="Genomic_DNA"/>
</dbReference>
<dbReference type="GO" id="GO:0005886">
    <property type="term" value="C:plasma membrane"/>
    <property type="evidence" value="ECO:0007669"/>
    <property type="project" value="UniProtKB-SubCell"/>
</dbReference>
<dbReference type="STRING" id="472175.EL18_02330"/>
<dbReference type="Proteomes" id="UP000053675">
    <property type="component" value="Unassembled WGS sequence"/>
</dbReference>
<evidence type="ECO:0000313" key="9">
    <source>
        <dbReference type="EMBL" id="KFB11282.1"/>
    </source>
</evidence>
<dbReference type="SUPFAM" id="SSF81345">
    <property type="entry name" value="ABC transporter involved in vitamin B12 uptake, BtuC"/>
    <property type="match status" value="1"/>
</dbReference>
<evidence type="ECO:0000256" key="8">
    <source>
        <dbReference type="SAM" id="Phobius"/>
    </source>
</evidence>
<keyword evidence="10" id="KW-1185">Reference proteome</keyword>
<feature type="transmembrane region" description="Helical" evidence="8">
    <location>
        <begin position="106"/>
        <end position="124"/>
    </location>
</feature>
<dbReference type="Pfam" id="PF01032">
    <property type="entry name" value="FecCD"/>
    <property type="match status" value="1"/>
</dbReference>
<evidence type="ECO:0000313" key="10">
    <source>
        <dbReference type="Proteomes" id="UP000053675"/>
    </source>
</evidence>
<dbReference type="PATRIC" id="fig|472175.3.peg.2319"/>
<organism evidence="9 10">
    <name type="scientific">Nitratireductor basaltis</name>
    <dbReference type="NCBI Taxonomy" id="472175"/>
    <lineage>
        <taxon>Bacteria</taxon>
        <taxon>Pseudomonadati</taxon>
        <taxon>Pseudomonadota</taxon>
        <taxon>Alphaproteobacteria</taxon>
        <taxon>Hyphomicrobiales</taxon>
        <taxon>Phyllobacteriaceae</taxon>
        <taxon>Nitratireductor</taxon>
    </lineage>
</organism>
<name>A0A084UE96_9HYPH</name>
<feature type="transmembrane region" description="Helical" evidence="8">
    <location>
        <begin position="40"/>
        <end position="60"/>
    </location>
</feature>
<evidence type="ECO:0000256" key="3">
    <source>
        <dbReference type="ARBA" id="ARBA00022448"/>
    </source>
</evidence>
<dbReference type="PANTHER" id="PTHR30472">
    <property type="entry name" value="FERRIC ENTEROBACTIN TRANSPORT SYSTEM PERMEASE PROTEIN"/>
    <property type="match status" value="1"/>
</dbReference>
<feature type="transmembrane region" description="Helical" evidence="8">
    <location>
        <begin position="131"/>
        <end position="149"/>
    </location>
</feature>
<feature type="transmembrane region" description="Helical" evidence="8">
    <location>
        <begin position="263"/>
        <end position="282"/>
    </location>
</feature>